<organism evidence="1 2">
    <name type="scientific">Corchorus olitorius</name>
    <dbReference type="NCBI Taxonomy" id="93759"/>
    <lineage>
        <taxon>Eukaryota</taxon>
        <taxon>Viridiplantae</taxon>
        <taxon>Streptophyta</taxon>
        <taxon>Embryophyta</taxon>
        <taxon>Tracheophyta</taxon>
        <taxon>Spermatophyta</taxon>
        <taxon>Magnoliopsida</taxon>
        <taxon>eudicotyledons</taxon>
        <taxon>Gunneridae</taxon>
        <taxon>Pentapetalae</taxon>
        <taxon>rosids</taxon>
        <taxon>malvids</taxon>
        <taxon>Malvales</taxon>
        <taxon>Malvaceae</taxon>
        <taxon>Grewioideae</taxon>
        <taxon>Apeibeae</taxon>
        <taxon>Corchorus</taxon>
    </lineage>
</organism>
<dbReference type="AlphaFoldDB" id="A0A1R3GSA0"/>
<evidence type="ECO:0000313" key="1">
    <source>
        <dbReference type="EMBL" id="OMO60998.1"/>
    </source>
</evidence>
<proteinExistence type="predicted"/>
<comment type="caution">
    <text evidence="1">The sequence shown here is derived from an EMBL/GenBank/DDBJ whole genome shotgun (WGS) entry which is preliminary data.</text>
</comment>
<dbReference type="Proteomes" id="UP000187203">
    <property type="component" value="Unassembled WGS sequence"/>
</dbReference>
<name>A0A1R3GSA0_9ROSI</name>
<dbReference type="OrthoDB" id="1939276at2759"/>
<protein>
    <submittedName>
        <fullName evidence="1">Uncharacterized protein</fullName>
    </submittedName>
</protein>
<gene>
    <name evidence="1" type="ORF">COLO4_33628</name>
</gene>
<keyword evidence="2" id="KW-1185">Reference proteome</keyword>
<reference evidence="2" key="1">
    <citation type="submission" date="2013-09" db="EMBL/GenBank/DDBJ databases">
        <title>Corchorus olitorius genome sequencing.</title>
        <authorList>
            <person name="Alam M."/>
            <person name="Haque M.S."/>
            <person name="Islam M.S."/>
            <person name="Emdad E.M."/>
            <person name="Islam M.M."/>
            <person name="Ahmed B."/>
            <person name="Halim A."/>
            <person name="Hossen Q.M.M."/>
            <person name="Hossain M.Z."/>
            <person name="Ahmed R."/>
            <person name="Khan M.M."/>
            <person name="Islam R."/>
            <person name="Rashid M.M."/>
            <person name="Khan S.A."/>
            <person name="Rahman M.S."/>
            <person name="Alam M."/>
            <person name="Yahiya A.S."/>
            <person name="Khan M.S."/>
            <person name="Azam M.S."/>
            <person name="Haque T."/>
            <person name="Lashkar M.Z.H."/>
            <person name="Akhand A.I."/>
            <person name="Morshed G."/>
            <person name="Roy S."/>
            <person name="Uddin K.S."/>
            <person name="Rabeya T."/>
            <person name="Hossain A.S."/>
            <person name="Chowdhury A."/>
            <person name="Snigdha A.R."/>
            <person name="Mortoza M.S."/>
            <person name="Matin S.A."/>
            <person name="Hoque S.M.E."/>
            <person name="Islam M.K."/>
            <person name="Roy D.K."/>
            <person name="Haider R."/>
            <person name="Moosa M.M."/>
            <person name="Elias S.M."/>
            <person name="Hasan A.M."/>
            <person name="Jahan S."/>
            <person name="Shafiuddin M."/>
            <person name="Mahmood N."/>
            <person name="Shommy N.S."/>
        </authorList>
    </citation>
    <scope>NUCLEOTIDE SEQUENCE [LARGE SCALE GENOMIC DNA]</scope>
    <source>
        <strain evidence="2">cv. O-4</strain>
    </source>
</reference>
<accession>A0A1R3GSA0</accession>
<dbReference type="EMBL" id="AWUE01021787">
    <property type="protein sequence ID" value="OMO60998.1"/>
    <property type="molecule type" value="Genomic_DNA"/>
</dbReference>
<evidence type="ECO:0000313" key="2">
    <source>
        <dbReference type="Proteomes" id="UP000187203"/>
    </source>
</evidence>
<sequence>MAAHKSARSALCLETSRIWGSSDKMAPSRDFLLAENFSIFGNTYHVYFPWTNPESYWMKAHEFDAETFWSSQEGFLLKNAMVLENLEISTQKTLSHSYRVDVGLAAMDRPKNITTEQRLEFSQKLLAFPRASTCAAIHFS</sequence>